<feature type="region of interest" description="Disordered" evidence="8">
    <location>
        <begin position="581"/>
        <end position="620"/>
    </location>
</feature>
<gene>
    <name evidence="10" type="ORF">OXX778_LOCUS4859</name>
</gene>
<dbReference type="InterPro" id="IPR003571">
    <property type="entry name" value="Snake_3FTx"/>
</dbReference>
<evidence type="ECO:0000256" key="4">
    <source>
        <dbReference type="ARBA" id="ARBA00022777"/>
    </source>
</evidence>
<keyword evidence="2" id="KW-0808">Transferase</keyword>
<dbReference type="InterPro" id="IPR017441">
    <property type="entry name" value="Protein_kinase_ATP_BS"/>
</dbReference>
<dbReference type="PROSITE" id="PS00108">
    <property type="entry name" value="PROTEIN_KINASE_ST"/>
    <property type="match status" value="1"/>
</dbReference>
<dbReference type="InterPro" id="IPR011009">
    <property type="entry name" value="Kinase-like_dom_sf"/>
</dbReference>
<dbReference type="GO" id="GO:0035556">
    <property type="term" value="P:intracellular signal transduction"/>
    <property type="evidence" value="ECO:0007669"/>
    <property type="project" value="TreeGrafter"/>
</dbReference>
<feature type="coiled-coil region" evidence="7">
    <location>
        <begin position="467"/>
        <end position="498"/>
    </location>
</feature>
<dbReference type="PANTHER" id="PTHR22974:SF23">
    <property type="entry name" value="TOUSLED-LIKE KINASE, ISOFORM G"/>
    <property type="match status" value="1"/>
</dbReference>
<keyword evidence="4" id="KW-0418">Kinase</keyword>
<keyword evidence="5 6" id="KW-0067">ATP-binding</keyword>
<dbReference type="GO" id="GO:0005524">
    <property type="term" value="F:ATP binding"/>
    <property type="evidence" value="ECO:0007669"/>
    <property type="project" value="UniProtKB-UniRule"/>
</dbReference>
<dbReference type="Pfam" id="PF00069">
    <property type="entry name" value="Pkinase"/>
    <property type="match status" value="1"/>
</dbReference>
<organism evidence="10 11">
    <name type="scientific">Brachionus calyciflorus</name>
    <dbReference type="NCBI Taxonomy" id="104777"/>
    <lineage>
        <taxon>Eukaryota</taxon>
        <taxon>Metazoa</taxon>
        <taxon>Spiralia</taxon>
        <taxon>Gnathifera</taxon>
        <taxon>Rotifera</taxon>
        <taxon>Eurotatoria</taxon>
        <taxon>Monogononta</taxon>
        <taxon>Pseudotrocha</taxon>
        <taxon>Ploima</taxon>
        <taxon>Brachionidae</taxon>
        <taxon>Brachionus</taxon>
    </lineage>
</organism>
<dbReference type="CDD" id="cd13990">
    <property type="entry name" value="STKc_TLK"/>
    <property type="match status" value="1"/>
</dbReference>
<evidence type="ECO:0000256" key="7">
    <source>
        <dbReference type="SAM" id="Coils"/>
    </source>
</evidence>
<dbReference type="GO" id="GO:0090729">
    <property type="term" value="F:toxin activity"/>
    <property type="evidence" value="ECO:0007669"/>
    <property type="project" value="InterPro"/>
</dbReference>
<feature type="compositionally biased region" description="Low complexity" evidence="8">
    <location>
        <begin position="247"/>
        <end position="268"/>
    </location>
</feature>
<feature type="region of interest" description="Disordered" evidence="8">
    <location>
        <begin position="240"/>
        <end position="330"/>
    </location>
</feature>
<dbReference type="SUPFAM" id="SSF56112">
    <property type="entry name" value="Protein kinase-like (PK-like)"/>
    <property type="match status" value="1"/>
</dbReference>
<feature type="compositionally biased region" description="Polar residues" evidence="8">
    <location>
        <begin position="217"/>
        <end position="227"/>
    </location>
</feature>
<name>A0A813QMS0_9BILA</name>
<feature type="compositionally biased region" description="Low complexity" evidence="8">
    <location>
        <begin position="283"/>
        <end position="294"/>
    </location>
</feature>
<feature type="compositionally biased region" description="Basic and acidic residues" evidence="8">
    <location>
        <begin position="581"/>
        <end position="601"/>
    </location>
</feature>
<dbReference type="SUPFAM" id="SSF57302">
    <property type="entry name" value="Snake toxin-like"/>
    <property type="match status" value="1"/>
</dbReference>
<keyword evidence="3 6" id="KW-0547">Nucleotide-binding</keyword>
<evidence type="ECO:0000256" key="2">
    <source>
        <dbReference type="ARBA" id="ARBA00022679"/>
    </source>
</evidence>
<feature type="compositionally biased region" description="Polar residues" evidence="8">
    <location>
        <begin position="269"/>
        <end position="278"/>
    </location>
</feature>
<sequence length="1136" mass="127226">MHGGTTANTTTASNQQQQQSQQQQQQQGLLSNNLILSSSSSTNNTNQILNQQHHLIANQLNQTNFKSSSSNLNMIQQELPQNTSIILQQSFKTEQQLRKIELLESRFAPQKSVSQDFSNQSNTLEEQKTEINLSIDHSNTPEKMYIPTINVNTPVHHQQQQQQQAQAMAFSLNQNSNKANDNTPLTPSSNNTTSTNNGSATKERKRKRKNNEQNTTIQVPNQLQLNTSNANQNADIIPNKSFKWDFNNPSNSIQQQQQQTPTTPSQSIKKQLQMNNSPGKPFQNQNGSGQTNNQPLTNMAQYTNLNQQQQQQQQHSQSPSPLHFSSTTNSTNNYVQQQSQHNYIASSPKHNHHPNLASPVNYISQANFGQMTAQGGNMGMNPVQISSGSASIGAHGSDSGSNSNLSYPPSIVNYITNTNVTTTNCTNPVNNSNNTNNSMNSIVLIKTNKSVQTEITTNQMIDSASAIETKNTRIDELIREKEDLAKEMLQMKKELEKQGVSFKKCLNFNKKLLVEKSTLEKKQARQKCMENRLRLGQFVTQRQGATFVENWVDGYAFNDIMKQQEVINHAKEELDKERKLLQKKRPQAEKESGSKSTKESKSSSSKSSQNSSSSPTNALNNGSIITSSQITNSTSVAAAIAANANNSSNSNSSQNDSDTFIKPYPYVLSAQEWYEQDEILRLRQASLKKEEVDLQSELEKLERERNLHIRELKRIHNEDHSRFKDHPTLNERYLLLSLIGKGGFSEVHKAFDIKEQRYVACKVHQLNKDWKDEKKANYIKHALREYDIHKTLDHPRIVKLFDVFEIDTNSFCTVLEYCEGNDLDFFLKQHKTIPEKEARSIIMQIVSALRYLNVNIKPPVIHYDLKPGNILLGTGEHSGEIKITDFGLSKQMDEDNYDPEYGMDLTSQGAGTYWYLPPEVFVQGPNPPKISSKVDVWSVGCIFFQCAYGRKPYGHNLSQAAILENQIILNAKEVVFPAKPILTAEAKTFIKRCLTYNAKDRPDVVQLSEDDYLKATNKRTTSNSSTFRIQGVNCLNCLVGSAGNTTLQTCALNETFCKTLQSNFLGFTAVIKSCSFTCTNGTVGPLTTLCCTTDNCSADTTTSTTTTTTTKGLTNNGISLKSGLFILNTFILFVSI</sequence>
<evidence type="ECO:0000256" key="1">
    <source>
        <dbReference type="ARBA" id="ARBA00022527"/>
    </source>
</evidence>
<dbReference type="CDD" id="cd00206">
    <property type="entry name" value="TFP_snake_toxin"/>
    <property type="match status" value="1"/>
</dbReference>
<feature type="region of interest" description="Disordered" evidence="8">
    <location>
        <begin position="175"/>
        <end position="227"/>
    </location>
</feature>
<protein>
    <recommendedName>
        <fullName evidence="9">Protein kinase domain-containing protein</fullName>
    </recommendedName>
</protein>
<feature type="domain" description="Protein kinase" evidence="9">
    <location>
        <begin position="733"/>
        <end position="1013"/>
    </location>
</feature>
<dbReference type="OrthoDB" id="346907at2759"/>
<evidence type="ECO:0000256" key="8">
    <source>
        <dbReference type="SAM" id="MobiDB-lite"/>
    </source>
</evidence>
<evidence type="ECO:0000256" key="5">
    <source>
        <dbReference type="ARBA" id="ARBA00022840"/>
    </source>
</evidence>
<dbReference type="GO" id="GO:0005634">
    <property type="term" value="C:nucleus"/>
    <property type="evidence" value="ECO:0007669"/>
    <property type="project" value="TreeGrafter"/>
</dbReference>
<dbReference type="InterPro" id="IPR045860">
    <property type="entry name" value="Snake_toxin-like_sf"/>
</dbReference>
<dbReference type="SMART" id="SM00220">
    <property type="entry name" value="S_TKc"/>
    <property type="match status" value="1"/>
</dbReference>
<dbReference type="InterPro" id="IPR000719">
    <property type="entry name" value="Prot_kinase_dom"/>
</dbReference>
<dbReference type="PROSITE" id="PS00107">
    <property type="entry name" value="PROTEIN_KINASE_ATP"/>
    <property type="match status" value="1"/>
</dbReference>
<feature type="compositionally biased region" description="Low complexity" evidence="8">
    <location>
        <begin position="602"/>
        <end position="620"/>
    </location>
</feature>
<dbReference type="PANTHER" id="PTHR22974">
    <property type="entry name" value="MIXED LINEAGE PROTEIN KINASE"/>
    <property type="match status" value="1"/>
</dbReference>
<evidence type="ECO:0000256" key="6">
    <source>
        <dbReference type="PROSITE-ProRule" id="PRU10141"/>
    </source>
</evidence>
<dbReference type="EMBL" id="CAJNOC010000501">
    <property type="protein sequence ID" value="CAF0769201.1"/>
    <property type="molecule type" value="Genomic_DNA"/>
</dbReference>
<evidence type="ECO:0000313" key="10">
    <source>
        <dbReference type="EMBL" id="CAF0769201.1"/>
    </source>
</evidence>
<keyword evidence="1" id="KW-0723">Serine/threonine-protein kinase</keyword>
<evidence type="ECO:0000259" key="9">
    <source>
        <dbReference type="PROSITE" id="PS50011"/>
    </source>
</evidence>
<dbReference type="InterPro" id="IPR008271">
    <property type="entry name" value="Ser/Thr_kinase_AS"/>
</dbReference>
<dbReference type="PROSITE" id="PS50011">
    <property type="entry name" value="PROTEIN_KINASE_DOM"/>
    <property type="match status" value="1"/>
</dbReference>
<comment type="caution">
    <text evidence="10">The sequence shown here is derived from an EMBL/GenBank/DDBJ whole genome shotgun (WGS) entry which is preliminary data.</text>
</comment>
<keyword evidence="7" id="KW-0175">Coiled coil</keyword>
<feature type="binding site" evidence="6">
    <location>
        <position position="762"/>
    </location>
    <ligand>
        <name>ATP</name>
        <dbReference type="ChEBI" id="CHEBI:30616"/>
    </ligand>
</feature>
<dbReference type="FunFam" id="1.10.510.10:FF:000698">
    <property type="entry name" value="Serine/threonine-protein kinase tousled-like 1"/>
    <property type="match status" value="1"/>
</dbReference>
<accession>A0A813QMS0</accession>
<keyword evidence="11" id="KW-1185">Reference proteome</keyword>
<dbReference type="AlphaFoldDB" id="A0A813QMS0"/>
<feature type="coiled-coil region" evidence="7">
    <location>
        <begin position="684"/>
        <end position="718"/>
    </location>
</feature>
<dbReference type="Proteomes" id="UP000663879">
    <property type="component" value="Unassembled WGS sequence"/>
</dbReference>
<reference evidence="10" key="1">
    <citation type="submission" date="2021-02" db="EMBL/GenBank/DDBJ databases">
        <authorList>
            <person name="Nowell W R."/>
        </authorList>
    </citation>
    <scope>NUCLEOTIDE SEQUENCE</scope>
    <source>
        <strain evidence="10">Ploen Becks lab</strain>
    </source>
</reference>
<dbReference type="GO" id="GO:0005576">
    <property type="term" value="C:extracellular region"/>
    <property type="evidence" value="ECO:0007669"/>
    <property type="project" value="InterPro"/>
</dbReference>
<evidence type="ECO:0000256" key="3">
    <source>
        <dbReference type="ARBA" id="ARBA00022741"/>
    </source>
</evidence>
<dbReference type="GO" id="GO:0004674">
    <property type="term" value="F:protein serine/threonine kinase activity"/>
    <property type="evidence" value="ECO:0007669"/>
    <property type="project" value="UniProtKB-KW"/>
</dbReference>
<dbReference type="Gene3D" id="1.10.510.10">
    <property type="entry name" value="Transferase(Phosphotransferase) domain 1"/>
    <property type="match status" value="1"/>
</dbReference>
<proteinExistence type="predicted"/>
<feature type="compositionally biased region" description="Low complexity" evidence="8">
    <location>
        <begin position="180"/>
        <end position="200"/>
    </location>
</feature>
<dbReference type="GO" id="GO:0007059">
    <property type="term" value="P:chromosome segregation"/>
    <property type="evidence" value="ECO:0007669"/>
    <property type="project" value="TreeGrafter"/>
</dbReference>
<feature type="compositionally biased region" description="Low complexity" evidence="8">
    <location>
        <begin position="304"/>
        <end position="326"/>
    </location>
</feature>
<feature type="region of interest" description="Disordered" evidence="8">
    <location>
        <begin position="1"/>
        <end position="28"/>
    </location>
</feature>
<evidence type="ECO:0000313" key="11">
    <source>
        <dbReference type="Proteomes" id="UP000663879"/>
    </source>
</evidence>